<dbReference type="InterPro" id="IPR002364">
    <property type="entry name" value="Quin_OxRdtase/zeta-crystal_CS"/>
</dbReference>
<evidence type="ECO:0000313" key="5">
    <source>
        <dbReference type="EMBL" id="CAF0798343.1"/>
    </source>
</evidence>
<protein>
    <recommendedName>
        <fullName evidence="4">Enoyl reductase (ER) domain-containing protein</fullName>
    </recommendedName>
</protein>
<evidence type="ECO:0000313" key="6">
    <source>
        <dbReference type="EMBL" id="CAF3706996.1"/>
    </source>
</evidence>
<proteinExistence type="inferred from homology"/>
<dbReference type="PROSITE" id="PS01162">
    <property type="entry name" value="QOR_ZETA_CRYSTAL"/>
    <property type="match status" value="1"/>
</dbReference>
<dbReference type="SMART" id="SM00829">
    <property type="entry name" value="PKS_ER"/>
    <property type="match status" value="1"/>
</dbReference>
<feature type="region of interest" description="Disordered" evidence="3">
    <location>
        <begin position="361"/>
        <end position="406"/>
    </location>
</feature>
<dbReference type="SUPFAM" id="SSF51735">
    <property type="entry name" value="NAD(P)-binding Rossmann-fold domains"/>
    <property type="match status" value="1"/>
</dbReference>
<comment type="caution">
    <text evidence="5">The sequence shown here is derived from an EMBL/GenBank/DDBJ whole genome shotgun (WGS) entry which is preliminary data.</text>
</comment>
<dbReference type="CDD" id="cd08275">
    <property type="entry name" value="MDR3"/>
    <property type="match status" value="1"/>
</dbReference>
<reference evidence="5" key="1">
    <citation type="submission" date="2021-02" db="EMBL/GenBank/DDBJ databases">
        <authorList>
            <person name="Nowell W R."/>
        </authorList>
    </citation>
    <scope>NUCLEOTIDE SEQUENCE</scope>
</reference>
<sequence>MASSEASEKPRLISAVELVGAGGYDKLRIKKTPYREPNSDEVVMRVKFAGLNFADLMRRQGLYSPVPKFPYVPGFEASGIVEAIGSNVSQLAVGDRVVAFAGDGMWADLVTLSNDRCFKMPDNMSFEDGAALLVNYITAYHILFEFGNLRPNKSVLIHMAAGGVGIAAIQLCKTVENVTVFGTASGSKHNIIKEAGCTYPIDYRTQDYVAEIRKISPNGIDIIMDPLNGEDSVRGYNLLKPLGRIIYFGAANVAASGENRSLFTAFKTWYKCFSTNSLSILSNNKSIAGYHLGYLLKDLDNTKDVALKTIDELFRLYNEGAIKPQIDSIYPFSKVGEAMQRMHNRQNIGKILLQPDDEANATKDNATTTQNDTTTESVTTTENDTTTEQEQEKNDTTTEQAQEKNE</sequence>
<dbReference type="Proteomes" id="UP000663889">
    <property type="component" value="Unassembled WGS sequence"/>
</dbReference>
<dbReference type="Gene3D" id="3.90.180.10">
    <property type="entry name" value="Medium-chain alcohol dehydrogenases, catalytic domain"/>
    <property type="match status" value="1"/>
</dbReference>
<comment type="similarity">
    <text evidence="1">Belongs to the zinc-containing alcohol dehydrogenase family. Quinone oxidoreductase subfamily.</text>
</comment>
<dbReference type="GO" id="GO:0008270">
    <property type="term" value="F:zinc ion binding"/>
    <property type="evidence" value="ECO:0007669"/>
    <property type="project" value="InterPro"/>
</dbReference>
<accession>A0A813SKN6</accession>
<dbReference type="InterPro" id="IPR011032">
    <property type="entry name" value="GroES-like_sf"/>
</dbReference>
<dbReference type="PANTHER" id="PTHR44054:SF1">
    <property type="entry name" value="SYNAPTIC VESICLE MEMBRANE PROTEIN VAT-1 HOMOLOG"/>
    <property type="match status" value="1"/>
</dbReference>
<evidence type="ECO:0000256" key="1">
    <source>
        <dbReference type="ARBA" id="ARBA00010371"/>
    </source>
</evidence>
<evidence type="ECO:0000256" key="3">
    <source>
        <dbReference type="SAM" id="MobiDB-lite"/>
    </source>
</evidence>
<dbReference type="Proteomes" id="UP000663874">
    <property type="component" value="Unassembled WGS sequence"/>
</dbReference>
<organism evidence="5 7">
    <name type="scientific">Rotaria sordida</name>
    <dbReference type="NCBI Taxonomy" id="392033"/>
    <lineage>
        <taxon>Eukaryota</taxon>
        <taxon>Metazoa</taxon>
        <taxon>Spiralia</taxon>
        <taxon>Gnathifera</taxon>
        <taxon>Rotifera</taxon>
        <taxon>Eurotatoria</taxon>
        <taxon>Bdelloidea</taxon>
        <taxon>Philodinida</taxon>
        <taxon>Philodinidae</taxon>
        <taxon>Rotaria</taxon>
    </lineage>
</organism>
<gene>
    <name evidence="6" type="ORF">FNK824_LOCUS9556</name>
    <name evidence="5" type="ORF">SEV965_LOCUS499</name>
</gene>
<evidence type="ECO:0000256" key="2">
    <source>
        <dbReference type="ARBA" id="ARBA00023002"/>
    </source>
</evidence>
<dbReference type="SUPFAM" id="SSF50129">
    <property type="entry name" value="GroES-like"/>
    <property type="match status" value="1"/>
</dbReference>
<dbReference type="Gene3D" id="3.40.50.720">
    <property type="entry name" value="NAD(P)-binding Rossmann-like Domain"/>
    <property type="match status" value="1"/>
</dbReference>
<dbReference type="PANTHER" id="PTHR44054">
    <property type="entry name" value="SYNAPTIC VESICLE MEMBRANE PROTEIN VAT-1 HOMOLOG-LIKE"/>
    <property type="match status" value="1"/>
</dbReference>
<feature type="domain" description="Enoyl reductase (ER)" evidence="4">
    <location>
        <begin position="22"/>
        <end position="353"/>
    </location>
</feature>
<evidence type="ECO:0000313" key="7">
    <source>
        <dbReference type="Proteomes" id="UP000663889"/>
    </source>
</evidence>
<dbReference type="AlphaFoldDB" id="A0A813SKN6"/>
<dbReference type="Pfam" id="PF08240">
    <property type="entry name" value="ADH_N"/>
    <property type="match status" value="1"/>
</dbReference>
<dbReference type="InterPro" id="IPR020843">
    <property type="entry name" value="ER"/>
</dbReference>
<name>A0A813SKN6_9BILA</name>
<feature type="compositionally biased region" description="Basic and acidic residues" evidence="3">
    <location>
        <begin position="390"/>
        <end position="406"/>
    </location>
</feature>
<evidence type="ECO:0000259" key="4">
    <source>
        <dbReference type="SMART" id="SM00829"/>
    </source>
</evidence>
<feature type="compositionally biased region" description="Low complexity" evidence="3">
    <location>
        <begin position="362"/>
        <end position="388"/>
    </location>
</feature>
<dbReference type="InterPro" id="IPR013154">
    <property type="entry name" value="ADH-like_N"/>
</dbReference>
<dbReference type="Pfam" id="PF13602">
    <property type="entry name" value="ADH_zinc_N_2"/>
    <property type="match status" value="1"/>
</dbReference>
<dbReference type="EMBL" id="CAJNOU010000007">
    <property type="protein sequence ID" value="CAF0798343.1"/>
    <property type="molecule type" value="Genomic_DNA"/>
</dbReference>
<dbReference type="InterPro" id="IPR052100">
    <property type="entry name" value="SV-ATPase_mito-regulator"/>
</dbReference>
<dbReference type="EMBL" id="CAJOBE010001011">
    <property type="protein sequence ID" value="CAF3706996.1"/>
    <property type="molecule type" value="Genomic_DNA"/>
</dbReference>
<keyword evidence="2" id="KW-0560">Oxidoreductase</keyword>
<dbReference type="InterPro" id="IPR036291">
    <property type="entry name" value="NAD(P)-bd_dom_sf"/>
</dbReference>
<dbReference type="GO" id="GO:0016491">
    <property type="term" value="F:oxidoreductase activity"/>
    <property type="evidence" value="ECO:0007669"/>
    <property type="project" value="UniProtKB-KW"/>
</dbReference>